<evidence type="ECO:0000256" key="3">
    <source>
        <dbReference type="ARBA" id="ARBA00022729"/>
    </source>
</evidence>
<evidence type="ECO:0000256" key="7">
    <source>
        <dbReference type="ARBA" id="ARBA00023292"/>
    </source>
</evidence>
<feature type="transmembrane region" description="Helical" evidence="9">
    <location>
        <begin position="174"/>
        <end position="195"/>
    </location>
</feature>
<evidence type="ECO:0000313" key="11">
    <source>
        <dbReference type="EMBL" id="ESO06965.1"/>
    </source>
</evidence>
<dbReference type="InterPro" id="IPR050440">
    <property type="entry name" value="Laminin/Netrin_ECM"/>
</dbReference>
<dbReference type="PROSITE" id="PS50027">
    <property type="entry name" value="EGF_LAM_2"/>
    <property type="match status" value="2"/>
</dbReference>
<evidence type="ECO:0000256" key="2">
    <source>
        <dbReference type="ARBA" id="ARBA00022525"/>
    </source>
</evidence>
<evidence type="ECO:0000256" key="8">
    <source>
        <dbReference type="PROSITE-ProRule" id="PRU00460"/>
    </source>
</evidence>
<gene>
    <name evidence="12" type="primary">20215392</name>
    <name evidence="11" type="ORF">HELRODRAFT_77204</name>
</gene>
<evidence type="ECO:0000256" key="5">
    <source>
        <dbReference type="ARBA" id="ARBA00023157"/>
    </source>
</evidence>
<dbReference type="EMBL" id="KB096275">
    <property type="protein sequence ID" value="ESO06965.1"/>
    <property type="molecule type" value="Genomic_DNA"/>
</dbReference>
<proteinExistence type="predicted"/>
<dbReference type="eggNOG" id="KOG1836">
    <property type="taxonomic scope" value="Eukaryota"/>
</dbReference>
<keyword evidence="9" id="KW-0472">Membrane</keyword>
<evidence type="ECO:0000259" key="10">
    <source>
        <dbReference type="PROSITE" id="PS50027"/>
    </source>
</evidence>
<dbReference type="OrthoDB" id="6134133at2759"/>
<sequence length="197" mass="20848">MGICSGCMYNSTGKQCELCIAGYYVNPNGNITTMTCSCSPVGSMMISTPCNASTGQCVCKQNVKGQHCDTCVDGFVALDASKPDGCSSCSCDPIGSYNNSCQQRGGQCFCKPNTLLRNCSQCKVNSYGFGINGCTECGCHPNGSASMQCAEGGNCTCRPNVIGGKCSQCIDKNYGLASGLFIYLNFYFICCIFTFNF</sequence>
<comment type="caution">
    <text evidence="8">Lacks conserved residue(s) required for the propagation of feature annotation.</text>
</comment>
<dbReference type="EMBL" id="AMQM01003739">
    <property type="status" value="NOT_ANNOTATED_CDS"/>
    <property type="molecule type" value="Genomic_DNA"/>
</dbReference>
<comment type="subcellular location">
    <subcellularLocation>
        <location evidence="1">Secreted</location>
    </subcellularLocation>
</comment>
<dbReference type="Proteomes" id="UP000015101">
    <property type="component" value="Unassembled WGS sequence"/>
</dbReference>
<keyword evidence="4" id="KW-0677">Repeat</keyword>
<evidence type="ECO:0000313" key="12">
    <source>
        <dbReference type="EnsemblMetazoa" id="HelroP77204"/>
    </source>
</evidence>
<feature type="domain" description="Laminin EGF-like" evidence="10">
    <location>
        <begin position="89"/>
        <end position="141"/>
    </location>
</feature>
<dbReference type="PANTHER" id="PTHR10574">
    <property type="entry name" value="NETRIN/LAMININ-RELATED"/>
    <property type="match status" value="1"/>
</dbReference>
<evidence type="ECO:0000256" key="9">
    <source>
        <dbReference type="SAM" id="Phobius"/>
    </source>
</evidence>
<reference evidence="11 13" key="2">
    <citation type="journal article" date="2013" name="Nature">
        <title>Insights into bilaterian evolution from three spiralian genomes.</title>
        <authorList>
            <person name="Simakov O."/>
            <person name="Marletaz F."/>
            <person name="Cho S.J."/>
            <person name="Edsinger-Gonzales E."/>
            <person name="Havlak P."/>
            <person name="Hellsten U."/>
            <person name="Kuo D.H."/>
            <person name="Larsson T."/>
            <person name="Lv J."/>
            <person name="Arendt D."/>
            <person name="Savage R."/>
            <person name="Osoegawa K."/>
            <person name="de Jong P."/>
            <person name="Grimwood J."/>
            <person name="Chapman J.A."/>
            <person name="Shapiro H."/>
            <person name="Aerts A."/>
            <person name="Otillar R.P."/>
            <person name="Terry A.Y."/>
            <person name="Boore J.L."/>
            <person name="Grigoriev I.V."/>
            <person name="Lindberg D.R."/>
            <person name="Seaver E.C."/>
            <person name="Weisblat D.A."/>
            <person name="Putnam N.H."/>
            <person name="Rokhsar D.S."/>
        </authorList>
    </citation>
    <scope>NUCLEOTIDE SEQUENCE</scope>
</reference>
<keyword evidence="9" id="KW-1133">Transmembrane helix</keyword>
<dbReference type="HOGENOM" id="CLU_1385535_0_0_1"/>
<reference evidence="13" key="1">
    <citation type="submission" date="2012-12" db="EMBL/GenBank/DDBJ databases">
        <authorList>
            <person name="Hellsten U."/>
            <person name="Grimwood J."/>
            <person name="Chapman J.A."/>
            <person name="Shapiro H."/>
            <person name="Aerts A."/>
            <person name="Otillar R.P."/>
            <person name="Terry A.Y."/>
            <person name="Boore J.L."/>
            <person name="Simakov O."/>
            <person name="Marletaz F."/>
            <person name="Cho S.-J."/>
            <person name="Edsinger-Gonzales E."/>
            <person name="Havlak P."/>
            <person name="Kuo D.-H."/>
            <person name="Larsson T."/>
            <person name="Lv J."/>
            <person name="Arendt D."/>
            <person name="Savage R."/>
            <person name="Osoegawa K."/>
            <person name="de Jong P."/>
            <person name="Lindberg D.R."/>
            <person name="Seaver E.C."/>
            <person name="Weisblat D.A."/>
            <person name="Putnam N.H."/>
            <person name="Grigoriev I.V."/>
            <person name="Rokhsar D.S."/>
        </authorList>
    </citation>
    <scope>NUCLEOTIDE SEQUENCE</scope>
</reference>
<dbReference type="EnsemblMetazoa" id="HelroT77204">
    <property type="protein sequence ID" value="HelroP77204"/>
    <property type="gene ID" value="HelroG77204"/>
</dbReference>
<evidence type="ECO:0000256" key="6">
    <source>
        <dbReference type="ARBA" id="ARBA00023180"/>
    </source>
</evidence>
<dbReference type="Pfam" id="PF00053">
    <property type="entry name" value="EGF_laminin"/>
    <property type="match status" value="4"/>
</dbReference>
<keyword evidence="7 8" id="KW-0424">Laminin EGF-like domain</keyword>
<keyword evidence="5 8" id="KW-1015">Disulfide bond</keyword>
<dbReference type="FunFam" id="2.10.25.10:FF:000090">
    <property type="entry name" value="laminin subunit alpha"/>
    <property type="match status" value="1"/>
</dbReference>
<accession>T1G2U4</accession>
<dbReference type="SMART" id="SM00180">
    <property type="entry name" value="EGF_Lam"/>
    <property type="match status" value="3"/>
</dbReference>
<dbReference type="RefSeq" id="XP_009015061.1">
    <property type="nucleotide sequence ID" value="XM_009016813.1"/>
</dbReference>
<feature type="disulfide bond" evidence="8">
    <location>
        <begin position="110"/>
        <end position="119"/>
    </location>
</feature>
<dbReference type="PRINTS" id="PR00011">
    <property type="entry name" value="EGFLAMININ"/>
</dbReference>
<keyword evidence="6" id="KW-0325">Glycoprotein</keyword>
<dbReference type="STRING" id="6412.T1G2U4"/>
<dbReference type="AlphaFoldDB" id="T1G2U4"/>
<dbReference type="InterPro" id="IPR002049">
    <property type="entry name" value="LE_dom"/>
</dbReference>
<feature type="disulfide bond" evidence="8">
    <location>
        <begin position="89"/>
        <end position="101"/>
    </location>
</feature>
<feature type="disulfide bond" evidence="8">
    <location>
        <begin position="59"/>
        <end position="68"/>
    </location>
</feature>
<evidence type="ECO:0000256" key="1">
    <source>
        <dbReference type="ARBA" id="ARBA00004613"/>
    </source>
</evidence>
<reference evidence="12" key="3">
    <citation type="submission" date="2015-06" db="UniProtKB">
        <authorList>
            <consortium name="EnsemblMetazoa"/>
        </authorList>
    </citation>
    <scope>IDENTIFICATION</scope>
</reference>
<keyword evidence="3" id="KW-0732">Signal</keyword>
<protein>
    <recommendedName>
        <fullName evidence="10">Laminin EGF-like domain-containing protein</fullName>
    </recommendedName>
</protein>
<dbReference type="KEGG" id="hro:HELRODRAFT_77204"/>
<keyword evidence="13" id="KW-1185">Reference proteome</keyword>
<evidence type="ECO:0000256" key="4">
    <source>
        <dbReference type="ARBA" id="ARBA00022737"/>
    </source>
</evidence>
<dbReference type="CTD" id="20215392"/>
<dbReference type="GO" id="GO:0005576">
    <property type="term" value="C:extracellular region"/>
    <property type="evidence" value="ECO:0007669"/>
    <property type="project" value="UniProtKB-SubCell"/>
</dbReference>
<dbReference type="CDD" id="cd00055">
    <property type="entry name" value="EGF_Lam"/>
    <property type="match status" value="3"/>
</dbReference>
<dbReference type="PROSITE" id="PS01248">
    <property type="entry name" value="EGF_LAM_1"/>
    <property type="match status" value="2"/>
</dbReference>
<dbReference type="InParanoid" id="T1G2U4"/>
<dbReference type="GeneID" id="20215392"/>
<dbReference type="PANTHER" id="PTHR10574:SF406">
    <property type="entry name" value="LAMININ SUBUNIT ALPHA 5"/>
    <property type="match status" value="1"/>
</dbReference>
<keyword evidence="2" id="KW-0964">Secreted</keyword>
<evidence type="ECO:0000313" key="13">
    <source>
        <dbReference type="Proteomes" id="UP000015101"/>
    </source>
</evidence>
<dbReference type="Gene3D" id="2.10.25.10">
    <property type="entry name" value="Laminin"/>
    <property type="match status" value="4"/>
</dbReference>
<keyword evidence="9" id="KW-0812">Transmembrane</keyword>
<dbReference type="OMA" id="CENCITG"/>
<dbReference type="SUPFAM" id="SSF57196">
    <property type="entry name" value="EGF/Laminin"/>
    <property type="match status" value="4"/>
</dbReference>
<feature type="domain" description="Laminin EGF-like" evidence="10">
    <location>
        <begin position="36"/>
        <end position="88"/>
    </location>
</feature>
<organism evidence="12 13">
    <name type="scientific">Helobdella robusta</name>
    <name type="common">Californian leech</name>
    <dbReference type="NCBI Taxonomy" id="6412"/>
    <lineage>
        <taxon>Eukaryota</taxon>
        <taxon>Metazoa</taxon>
        <taxon>Spiralia</taxon>
        <taxon>Lophotrochozoa</taxon>
        <taxon>Annelida</taxon>
        <taxon>Clitellata</taxon>
        <taxon>Hirudinea</taxon>
        <taxon>Rhynchobdellida</taxon>
        <taxon>Glossiphoniidae</taxon>
        <taxon>Helobdella</taxon>
    </lineage>
</organism>
<name>T1G2U4_HELRO</name>
<feature type="disulfide bond" evidence="8">
    <location>
        <begin position="91"/>
        <end position="108"/>
    </location>
</feature>